<dbReference type="GO" id="GO:0008409">
    <property type="term" value="F:5'-3' exonuclease activity"/>
    <property type="evidence" value="ECO:0007669"/>
    <property type="project" value="InterPro"/>
</dbReference>
<evidence type="ECO:0000256" key="1">
    <source>
        <dbReference type="ARBA" id="ARBA00005915"/>
    </source>
</evidence>
<dbReference type="InterPro" id="IPR001667">
    <property type="entry name" value="DDH_dom"/>
</dbReference>
<comment type="similarity">
    <text evidence="1">Belongs to the RecJ family.</text>
</comment>
<dbReference type="OrthoDB" id="9809852at2"/>
<organism evidence="9 10">
    <name type="scientific">Sporobacter termitidis DSM 10068</name>
    <dbReference type="NCBI Taxonomy" id="1123282"/>
    <lineage>
        <taxon>Bacteria</taxon>
        <taxon>Bacillati</taxon>
        <taxon>Bacillota</taxon>
        <taxon>Clostridia</taxon>
        <taxon>Eubacteriales</taxon>
        <taxon>Oscillospiraceae</taxon>
        <taxon>Sporobacter</taxon>
    </lineage>
</organism>
<keyword evidence="4" id="KW-0378">Hydrolase</keyword>
<evidence type="ECO:0000259" key="6">
    <source>
        <dbReference type="Pfam" id="PF01368"/>
    </source>
</evidence>
<dbReference type="GO" id="GO:0003676">
    <property type="term" value="F:nucleic acid binding"/>
    <property type="evidence" value="ECO:0007669"/>
    <property type="project" value="InterPro"/>
</dbReference>
<dbReference type="InterPro" id="IPR003156">
    <property type="entry name" value="DHHA1_dom"/>
</dbReference>
<dbReference type="GO" id="GO:0006310">
    <property type="term" value="P:DNA recombination"/>
    <property type="evidence" value="ECO:0007669"/>
    <property type="project" value="InterPro"/>
</dbReference>
<dbReference type="Pfam" id="PF01368">
    <property type="entry name" value="DHH"/>
    <property type="match status" value="1"/>
</dbReference>
<dbReference type="GO" id="GO:0006281">
    <property type="term" value="P:DNA repair"/>
    <property type="evidence" value="ECO:0007669"/>
    <property type="project" value="InterPro"/>
</dbReference>
<dbReference type="SUPFAM" id="SSF64182">
    <property type="entry name" value="DHH phosphoesterases"/>
    <property type="match status" value="1"/>
</dbReference>
<name>A0A1M5Z4F1_9FIRM</name>
<dbReference type="InterPro" id="IPR038763">
    <property type="entry name" value="DHH_sf"/>
</dbReference>
<evidence type="ECO:0000256" key="5">
    <source>
        <dbReference type="ARBA" id="ARBA00022839"/>
    </source>
</evidence>
<accession>A0A1M5Z4F1</accession>
<keyword evidence="10" id="KW-1185">Reference proteome</keyword>
<protein>
    <recommendedName>
        <fullName evidence="2">Single-stranded-DNA-specific exonuclease RecJ</fullName>
    </recommendedName>
</protein>
<feature type="domain" description="DDH" evidence="6">
    <location>
        <begin position="79"/>
        <end position="228"/>
    </location>
</feature>
<evidence type="ECO:0000256" key="4">
    <source>
        <dbReference type="ARBA" id="ARBA00022801"/>
    </source>
</evidence>
<sequence>MKFVDWVVKGYDRAAAVKLSRSGINPLVSVFLAARGMTTVDAAREFLREDLSLIADPFLLKDMDAAVERIRAAIRNGERIAVYGDYDVDGMTASCLLACYFRAQGADFEIYIPGRMDEGYGVNNCALEALAARGVSLVVTVDCGITALEEALYAKELGIDLIITDHHECKETLPDALAVVDPKRRDCPYPNKSLAGVGVAFKLVCALERGRDIESLLLQYGDFVAIGTIADVMSVVGENRILIRRGLHALNKKSRPGLRRLMRETCVERRDITTPTIGFVLAPRLNAAGRMGRTSLTVDLLLTESEEEAEQLTLELCSLNNERRELESGIFEEAYTALLEKPPKGPVVLESRGWYQGVMGIVAARIAEQFLFPAVMISVGDDGVGRGSCRSFGSFKMYSALEKCSDLLENFGGHEMAAGLTITEDKIGQFRERIFSYYHETIKIPAVPTLRLDFEVIKPELLTLENVTALERIEPFGNSFLPPFLCMRGAVLNNVIPVGGGKHTKLRILKAGKSFDCICFGRCAEDLGASEGDVVDVAFEPQVNEYRGWRNVQLHIIDIRAHSESF</sequence>
<gene>
    <name evidence="9" type="ORF">SAMN02745823_03210</name>
</gene>
<dbReference type="InterPro" id="IPR004610">
    <property type="entry name" value="RecJ"/>
</dbReference>
<dbReference type="Pfam" id="PF17768">
    <property type="entry name" value="RecJ_OB"/>
    <property type="match status" value="1"/>
</dbReference>
<feature type="domain" description="RecJ OB" evidence="8">
    <location>
        <begin position="457"/>
        <end position="558"/>
    </location>
</feature>
<dbReference type="EMBL" id="FQXV01000013">
    <property type="protein sequence ID" value="SHI19100.1"/>
    <property type="molecule type" value="Genomic_DNA"/>
</dbReference>
<dbReference type="Gene3D" id="3.90.1640.30">
    <property type="match status" value="1"/>
</dbReference>
<evidence type="ECO:0000313" key="9">
    <source>
        <dbReference type="EMBL" id="SHI19100.1"/>
    </source>
</evidence>
<evidence type="ECO:0000256" key="2">
    <source>
        <dbReference type="ARBA" id="ARBA00019841"/>
    </source>
</evidence>
<dbReference type="AlphaFoldDB" id="A0A1M5Z4F1"/>
<evidence type="ECO:0000313" key="10">
    <source>
        <dbReference type="Proteomes" id="UP000183995"/>
    </source>
</evidence>
<dbReference type="STRING" id="1123282.SAMN02745823_03210"/>
<dbReference type="Proteomes" id="UP000183995">
    <property type="component" value="Unassembled WGS sequence"/>
</dbReference>
<dbReference type="NCBIfam" id="TIGR00644">
    <property type="entry name" value="recJ"/>
    <property type="match status" value="1"/>
</dbReference>
<reference evidence="9 10" key="1">
    <citation type="submission" date="2016-11" db="EMBL/GenBank/DDBJ databases">
        <authorList>
            <person name="Jaros S."/>
            <person name="Januszkiewicz K."/>
            <person name="Wedrychowicz H."/>
        </authorList>
    </citation>
    <scope>NUCLEOTIDE SEQUENCE [LARGE SCALE GENOMIC DNA]</scope>
    <source>
        <strain evidence="9 10">DSM 10068</strain>
    </source>
</reference>
<keyword evidence="3" id="KW-0540">Nuclease</keyword>
<dbReference type="InterPro" id="IPR041122">
    <property type="entry name" value="RecJ_OB"/>
</dbReference>
<dbReference type="RefSeq" id="WP_073081094.1">
    <property type="nucleotide sequence ID" value="NZ_FQXV01000013.1"/>
</dbReference>
<dbReference type="InterPro" id="IPR051673">
    <property type="entry name" value="SSDNA_exonuclease_RecJ"/>
</dbReference>
<feature type="domain" description="DHHA1" evidence="7">
    <location>
        <begin position="350"/>
        <end position="438"/>
    </location>
</feature>
<keyword evidence="5 9" id="KW-0269">Exonuclease</keyword>
<dbReference type="PANTHER" id="PTHR30255:SF2">
    <property type="entry name" value="SINGLE-STRANDED-DNA-SPECIFIC EXONUCLEASE RECJ"/>
    <property type="match status" value="1"/>
</dbReference>
<evidence type="ECO:0000256" key="3">
    <source>
        <dbReference type="ARBA" id="ARBA00022722"/>
    </source>
</evidence>
<dbReference type="PANTHER" id="PTHR30255">
    <property type="entry name" value="SINGLE-STRANDED-DNA-SPECIFIC EXONUCLEASE RECJ"/>
    <property type="match status" value="1"/>
</dbReference>
<evidence type="ECO:0000259" key="8">
    <source>
        <dbReference type="Pfam" id="PF17768"/>
    </source>
</evidence>
<dbReference type="Gene3D" id="3.10.310.30">
    <property type="match status" value="1"/>
</dbReference>
<dbReference type="Pfam" id="PF02272">
    <property type="entry name" value="DHHA1"/>
    <property type="match status" value="1"/>
</dbReference>
<evidence type="ECO:0000259" key="7">
    <source>
        <dbReference type="Pfam" id="PF02272"/>
    </source>
</evidence>
<proteinExistence type="inferred from homology"/>